<dbReference type="EMBL" id="AWUE01019193">
    <property type="protein sequence ID" value="OMO75602.1"/>
    <property type="molecule type" value="Genomic_DNA"/>
</dbReference>
<dbReference type="Proteomes" id="UP000187203">
    <property type="component" value="Unassembled WGS sequence"/>
</dbReference>
<comment type="caution">
    <text evidence="1">The sequence shown here is derived from an EMBL/GenBank/DDBJ whole genome shotgun (WGS) entry which is preliminary data.</text>
</comment>
<dbReference type="AlphaFoldDB" id="A0A1R3HZ34"/>
<organism evidence="1 2">
    <name type="scientific">Corchorus olitorius</name>
    <dbReference type="NCBI Taxonomy" id="93759"/>
    <lineage>
        <taxon>Eukaryota</taxon>
        <taxon>Viridiplantae</taxon>
        <taxon>Streptophyta</taxon>
        <taxon>Embryophyta</taxon>
        <taxon>Tracheophyta</taxon>
        <taxon>Spermatophyta</taxon>
        <taxon>Magnoliopsida</taxon>
        <taxon>eudicotyledons</taxon>
        <taxon>Gunneridae</taxon>
        <taxon>Pentapetalae</taxon>
        <taxon>rosids</taxon>
        <taxon>malvids</taxon>
        <taxon>Malvales</taxon>
        <taxon>Malvaceae</taxon>
        <taxon>Grewioideae</taxon>
        <taxon>Apeibeae</taxon>
        <taxon>Corchorus</taxon>
    </lineage>
</organism>
<name>A0A1R3HZ34_9ROSI</name>
<proteinExistence type="predicted"/>
<sequence>MSASADFEHSASNLSVLERGKWEWEWKVLGGVPPILKRDQTRFEGSFSYEDGKRILILVKGFDHNEYFCTYDAEYNSWSTKRVNCRHKSFPPKGFDLFEGKSFVINGSNFAVEAAVLAPLGLMNVVSLTVPPFRKGYNSYSERGGVYPHCFHILPFGNKKFCLLSLYAHQTSQDDYACPNWKYYVQFGTFDLVEDRSSDALFPPKQKKPPPLPAVGGVNIPFPSKLKVGKIPPSRSKFKIRKRPSPPKPTYQYKIDNLDMRYIDIAVQKETYLEPYNIVCRLCTQV</sequence>
<gene>
    <name evidence="1" type="ORF">COLO4_25987</name>
</gene>
<accession>A0A1R3HZ34</accession>
<protein>
    <submittedName>
        <fullName evidence="1">Uncharacterized protein</fullName>
    </submittedName>
</protein>
<evidence type="ECO:0000313" key="2">
    <source>
        <dbReference type="Proteomes" id="UP000187203"/>
    </source>
</evidence>
<reference evidence="2" key="1">
    <citation type="submission" date="2013-09" db="EMBL/GenBank/DDBJ databases">
        <title>Corchorus olitorius genome sequencing.</title>
        <authorList>
            <person name="Alam M."/>
            <person name="Haque M.S."/>
            <person name="Islam M.S."/>
            <person name="Emdad E.M."/>
            <person name="Islam M.M."/>
            <person name="Ahmed B."/>
            <person name="Halim A."/>
            <person name="Hossen Q.M.M."/>
            <person name="Hossain M.Z."/>
            <person name="Ahmed R."/>
            <person name="Khan M.M."/>
            <person name="Islam R."/>
            <person name="Rashid M.M."/>
            <person name="Khan S.A."/>
            <person name="Rahman M.S."/>
            <person name="Alam M."/>
            <person name="Yahiya A.S."/>
            <person name="Khan M.S."/>
            <person name="Azam M.S."/>
            <person name="Haque T."/>
            <person name="Lashkar M.Z.H."/>
            <person name="Akhand A.I."/>
            <person name="Morshed G."/>
            <person name="Roy S."/>
            <person name="Uddin K.S."/>
            <person name="Rabeya T."/>
            <person name="Hossain A.S."/>
            <person name="Chowdhury A."/>
            <person name="Snigdha A.R."/>
            <person name="Mortoza M.S."/>
            <person name="Matin S.A."/>
            <person name="Hoque S.M.E."/>
            <person name="Islam M.K."/>
            <person name="Roy D.K."/>
            <person name="Haider R."/>
            <person name="Moosa M.M."/>
            <person name="Elias S.M."/>
            <person name="Hasan A.M."/>
            <person name="Jahan S."/>
            <person name="Shafiuddin M."/>
            <person name="Mahmood N."/>
            <person name="Shommy N.S."/>
        </authorList>
    </citation>
    <scope>NUCLEOTIDE SEQUENCE [LARGE SCALE GENOMIC DNA]</scope>
    <source>
        <strain evidence="2">cv. O-4</strain>
    </source>
</reference>
<evidence type="ECO:0000313" key="1">
    <source>
        <dbReference type="EMBL" id="OMO75602.1"/>
    </source>
</evidence>
<keyword evidence="2" id="KW-1185">Reference proteome</keyword>